<dbReference type="AlphaFoldDB" id="A0A0A2LPT0"/>
<dbReference type="EMBL" id="JRLV01000006">
    <property type="protein sequence ID" value="KGO81964.1"/>
    <property type="molecule type" value="Genomic_DNA"/>
</dbReference>
<gene>
    <name evidence="3" type="ORF">Q763_06770</name>
</gene>
<dbReference type="InterPro" id="IPR025665">
    <property type="entry name" value="Beta-barrel_OMP_2"/>
</dbReference>
<evidence type="ECO:0000313" key="3">
    <source>
        <dbReference type="EMBL" id="KGO81964.1"/>
    </source>
</evidence>
<feature type="chain" id="PRO_5002002354" description="Outer membrane protein beta-barrel domain-containing protein" evidence="1">
    <location>
        <begin position="20"/>
        <end position="406"/>
    </location>
</feature>
<reference evidence="3 4" key="1">
    <citation type="submission" date="2013-09" db="EMBL/GenBank/DDBJ databases">
        <authorList>
            <person name="Zeng Z."/>
            <person name="Chen C."/>
        </authorList>
    </citation>
    <scope>NUCLEOTIDE SEQUENCE [LARGE SCALE GENOMIC DNA]</scope>
    <source>
        <strain evidence="3 4">F44-8</strain>
    </source>
</reference>
<feature type="signal peptide" evidence="1">
    <location>
        <begin position="1"/>
        <end position="19"/>
    </location>
</feature>
<dbReference type="SUPFAM" id="SSF56925">
    <property type="entry name" value="OMPA-like"/>
    <property type="match status" value="1"/>
</dbReference>
<dbReference type="Pfam" id="PF13568">
    <property type="entry name" value="OMP_b-brl_2"/>
    <property type="match status" value="1"/>
</dbReference>
<keyword evidence="1" id="KW-0732">Signal</keyword>
<dbReference type="eggNOG" id="COG3468">
    <property type="taxonomic scope" value="Bacteria"/>
</dbReference>
<dbReference type="RefSeq" id="WP_035132455.1">
    <property type="nucleotide sequence ID" value="NZ_JRLV01000006.1"/>
</dbReference>
<sequence length="406" mass="46273">MKFYVLLVAFFFAAMACYAQENKGYYVTNGDVRINGYFKSDDFSNPKDIEFRKDDSDSFEKLELQTIKEYGIDNRSRVIKKTLEVDRSRSSSVKFYSNFKDPDWQKATLFLNVVVDGDASLYSGVFNGENKFFYEIKSKQIRLNQLVYKKYFFNNNNVKENITYKQDLYNNVKCDDSDINYNSLSYTESSLKKVFVAYNECYKGDYAVYENKVASKIVLSVSGYAGPTLNMLSTETQGGSADDSGFGLNIGTEVVVLTSSGNLGGFLRLEYAMLASELETITPSASTDRLEEESKLDVSYFSIVLGPRYYFNEKKSNKGFFLDAGFGMGFASGELVKTRYGTAEYFVGSITKYDLAHNFYLSAGFGYAFSDKMGVEVRYDTPREVVDYNSNYKFSKLGMNFKYRFL</sequence>
<organism evidence="3 4">
    <name type="scientific">Flavobacterium beibuense F44-8</name>
    <dbReference type="NCBI Taxonomy" id="1406840"/>
    <lineage>
        <taxon>Bacteria</taxon>
        <taxon>Pseudomonadati</taxon>
        <taxon>Bacteroidota</taxon>
        <taxon>Flavobacteriia</taxon>
        <taxon>Flavobacteriales</taxon>
        <taxon>Flavobacteriaceae</taxon>
        <taxon>Flavobacterium</taxon>
    </lineage>
</organism>
<dbReference type="Proteomes" id="UP000030129">
    <property type="component" value="Unassembled WGS sequence"/>
</dbReference>
<dbReference type="PROSITE" id="PS51257">
    <property type="entry name" value="PROKAR_LIPOPROTEIN"/>
    <property type="match status" value="1"/>
</dbReference>
<comment type="caution">
    <text evidence="3">The sequence shown here is derived from an EMBL/GenBank/DDBJ whole genome shotgun (WGS) entry which is preliminary data.</text>
</comment>
<feature type="domain" description="Outer membrane protein beta-barrel" evidence="2">
    <location>
        <begin position="219"/>
        <end position="381"/>
    </location>
</feature>
<evidence type="ECO:0000313" key="4">
    <source>
        <dbReference type="Proteomes" id="UP000030129"/>
    </source>
</evidence>
<proteinExistence type="predicted"/>
<dbReference type="InterPro" id="IPR011250">
    <property type="entry name" value="OMP/PagP_B-barrel"/>
</dbReference>
<keyword evidence="4" id="KW-1185">Reference proteome</keyword>
<evidence type="ECO:0000256" key="1">
    <source>
        <dbReference type="SAM" id="SignalP"/>
    </source>
</evidence>
<protein>
    <recommendedName>
        <fullName evidence="2">Outer membrane protein beta-barrel domain-containing protein</fullName>
    </recommendedName>
</protein>
<dbReference type="STRING" id="1406840.Q763_06770"/>
<name>A0A0A2LPT0_9FLAO</name>
<accession>A0A0A2LPT0</accession>
<evidence type="ECO:0000259" key="2">
    <source>
        <dbReference type="Pfam" id="PF13568"/>
    </source>
</evidence>